<dbReference type="Proteomes" id="UP000008810">
    <property type="component" value="Chromosome 1"/>
</dbReference>
<feature type="compositionally biased region" description="Low complexity" evidence="1">
    <location>
        <begin position="58"/>
        <end position="70"/>
    </location>
</feature>
<reference evidence="2" key="2">
    <citation type="submission" date="2017-06" db="EMBL/GenBank/DDBJ databases">
        <title>WGS assembly of Brachypodium distachyon.</title>
        <authorList>
            <consortium name="The International Brachypodium Initiative"/>
            <person name="Lucas S."/>
            <person name="Harmon-Smith M."/>
            <person name="Lail K."/>
            <person name="Tice H."/>
            <person name="Grimwood J."/>
            <person name="Bruce D."/>
            <person name="Barry K."/>
            <person name="Shu S."/>
            <person name="Lindquist E."/>
            <person name="Wang M."/>
            <person name="Pitluck S."/>
            <person name="Vogel J.P."/>
            <person name="Garvin D.F."/>
            <person name="Mockler T.C."/>
            <person name="Schmutz J."/>
            <person name="Rokhsar D."/>
            <person name="Bevan M.W."/>
        </authorList>
    </citation>
    <scope>NUCLEOTIDE SEQUENCE</scope>
    <source>
        <strain evidence="2">Bd21</strain>
    </source>
</reference>
<dbReference type="EMBL" id="CM000880">
    <property type="protein sequence ID" value="KQK12091.2"/>
    <property type="molecule type" value="Genomic_DNA"/>
</dbReference>
<dbReference type="ExpressionAtlas" id="A0A0Q3J2D5">
    <property type="expression patterns" value="baseline"/>
</dbReference>
<keyword evidence="4" id="KW-1185">Reference proteome</keyword>
<dbReference type="OrthoDB" id="696002at2759"/>
<evidence type="ECO:0000256" key="1">
    <source>
        <dbReference type="SAM" id="MobiDB-lite"/>
    </source>
</evidence>
<dbReference type="AlphaFoldDB" id="A0A0Q3J2D5"/>
<feature type="region of interest" description="Disordered" evidence="1">
    <location>
        <begin position="1"/>
        <end position="99"/>
    </location>
</feature>
<accession>A0A0Q3J2D5</accession>
<feature type="compositionally biased region" description="Low complexity" evidence="1">
    <location>
        <begin position="182"/>
        <end position="209"/>
    </location>
</feature>
<gene>
    <name evidence="2" type="ORF">BRADI_1g01590v3</name>
</gene>
<feature type="compositionally biased region" description="Low complexity" evidence="1">
    <location>
        <begin position="31"/>
        <end position="44"/>
    </location>
</feature>
<evidence type="ECO:0000313" key="2">
    <source>
        <dbReference type="EMBL" id="KQK12091.2"/>
    </source>
</evidence>
<dbReference type="Gramene" id="KQK12091">
    <property type="protein sequence ID" value="KQK12091"/>
    <property type="gene ID" value="BRADI_1g01590v3"/>
</dbReference>
<organism evidence="2">
    <name type="scientific">Brachypodium distachyon</name>
    <name type="common">Purple false brome</name>
    <name type="synonym">Trachynia distachya</name>
    <dbReference type="NCBI Taxonomy" id="15368"/>
    <lineage>
        <taxon>Eukaryota</taxon>
        <taxon>Viridiplantae</taxon>
        <taxon>Streptophyta</taxon>
        <taxon>Embryophyta</taxon>
        <taxon>Tracheophyta</taxon>
        <taxon>Spermatophyta</taxon>
        <taxon>Magnoliopsida</taxon>
        <taxon>Liliopsida</taxon>
        <taxon>Poales</taxon>
        <taxon>Poaceae</taxon>
        <taxon>BOP clade</taxon>
        <taxon>Pooideae</taxon>
        <taxon>Stipodae</taxon>
        <taxon>Brachypodieae</taxon>
        <taxon>Brachypodium</taxon>
    </lineage>
</organism>
<dbReference type="FunCoup" id="A0A0Q3J2D5">
    <property type="interactions" value="498"/>
</dbReference>
<dbReference type="EnsemblPlants" id="KQK12091">
    <property type="protein sequence ID" value="KQK12091"/>
    <property type="gene ID" value="BRADI_1g01590v3"/>
</dbReference>
<proteinExistence type="predicted"/>
<evidence type="ECO:0000313" key="4">
    <source>
        <dbReference type="Proteomes" id="UP000008810"/>
    </source>
</evidence>
<dbReference type="InterPro" id="IPR021470">
    <property type="entry name" value="DUF3123"/>
</dbReference>
<protein>
    <submittedName>
        <fullName evidence="2 3">Uncharacterized protein</fullName>
    </submittedName>
</protein>
<feature type="compositionally biased region" description="Low complexity" evidence="1">
    <location>
        <begin position="77"/>
        <end position="99"/>
    </location>
</feature>
<dbReference type="Pfam" id="PF11321">
    <property type="entry name" value="DUF3123"/>
    <property type="match status" value="1"/>
</dbReference>
<feature type="region of interest" description="Disordered" evidence="1">
    <location>
        <begin position="176"/>
        <end position="216"/>
    </location>
</feature>
<reference evidence="3" key="3">
    <citation type="submission" date="2018-08" db="UniProtKB">
        <authorList>
            <consortium name="EnsemblPlants"/>
        </authorList>
    </citation>
    <scope>IDENTIFICATION</scope>
    <source>
        <strain evidence="3">cv. Bd21</strain>
    </source>
</reference>
<reference evidence="2 3" key="1">
    <citation type="journal article" date="2010" name="Nature">
        <title>Genome sequencing and analysis of the model grass Brachypodium distachyon.</title>
        <authorList>
            <consortium name="International Brachypodium Initiative"/>
        </authorList>
    </citation>
    <scope>NUCLEOTIDE SEQUENCE [LARGE SCALE GENOMIC DNA]</scope>
    <source>
        <strain evidence="2 3">Bd21</strain>
    </source>
</reference>
<dbReference type="STRING" id="15368.A0A0Q3J2D5"/>
<evidence type="ECO:0000313" key="3">
    <source>
        <dbReference type="EnsemblPlants" id="KQK12091"/>
    </source>
</evidence>
<name>A0A0Q3J2D5_BRADI</name>
<dbReference type="InParanoid" id="A0A0Q3J2D5"/>
<sequence length="216" mass="22386">MEEDNENALDSIAPQLQAMAPQFPTRQIKPSSSSSSAAAGAAGAKRPPLLSPVKKIARPASAPAPSAARPRAPPPASRTAGPSRKPSARQGAAAAAAAVAERRRAAESVHPARRLACGTAVYVRTRYVMITERCRLLIWLPARVVAASDAYHCTIKYAADLHAMFAGKVARVPVSEVREAPSNRPSSTAPAATPATPAANAGQSQSQSQRPEAATS</sequence>